<keyword evidence="2" id="KW-1185">Reference proteome</keyword>
<dbReference type="HOGENOM" id="CLU_2357955_0_0_0"/>
<dbReference type="OrthoDB" id="162489at2"/>
<dbReference type="AlphaFoldDB" id="E1IBY7"/>
<accession>E1IBY7</accession>
<name>E1IBY7_9CHLR</name>
<proteinExistence type="predicted"/>
<organism evidence="1 2">
    <name type="scientific">Oscillochloris trichoides DG-6</name>
    <dbReference type="NCBI Taxonomy" id="765420"/>
    <lineage>
        <taxon>Bacteria</taxon>
        <taxon>Bacillati</taxon>
        <taxon>Chloroflexota</taxon>
        <taxon>Chloroflexia</taxon>
        <taxon>Chloroflexales</taxon>
        <taxon>Chloroflexineae</taxon>
        <taxon>Oscillochloridaceae</taxon>
        <taxon>Oscillochloris</taxon>
    </lineage>
</organism>
<dbReference type="eggNOG" id="ENOG5032PSS">
    <property type="taxonomic scope" value="Bacteria"/>
</dbReference>
<evidence type="ECO:0000313" key="2">
    <source>
        <dbReference type="Proteomes" id="UP000054010"/>
    </source>
</evidence>
<evidence type="ECO:0000313" key="1">
    <source>
        <dbReference type="EMBL" id="EFO81315.1"/>
    </source>
</evidence>
<protein>
    <submittedName>
        <fullName evidence="1">Uncharacterized protein</fullName>
    </submittedName>
</protein>
<reference evidence="1 2" key="1">
    <citation type="journal article" date="2011" name="J. Bacteriol.">
        <title>Draft genome sequence of the anoxygenic filamentous phototrophic bacterium Oscillochloris trichoides subsp. DG-6.</title>
        <authorList>
            <person name="Kuznetsov B.B."/>
            <person name="Ivanovsky R.N."/>
            <person name="Keppen O.I."/>
            <person name="Sukhacheva M.V."/>
            <person name="Bumazhkin B.K."/>
            <person name="Patutina E.O."/>
            <person name="Beletsky A.V."/>
            <person name="Mardanov A.V."/>
            <person name="Baslerov R.V."/>
            <person name="Panteleeva A.N."/>
            <person name="Kolganova T.V."/>
            <person name="Ravin N.V."/>
            <person name="Skryabin K.G."/>
        </authorList>
    </citation>
    <scope>NUCLEOTIDE SEQUENCE [LARGE SCALE GENOMIC DNA]</scope>
    <source>
        <strain evidence="1 2">DG-6</strain>
    </source>
</reference>
<dbReference type="EMBL" id="ADVR01000017">
    <property type="protein sequence ID" value="EFO81315.1"/>
    <property type="molecule type" value="Genomic_DNA"/>
</dbReference>
<gene>
    <name evidence="1" type="ORF">OSCT_0838</name>
</gene>
<sequence>MSIDDFREQARQILGNLLSETPKADREQLLDAYADLLTQLHTHHSHQLLSEVIEDARTRLDARLSPDPVRQTLAGVQTTIQDIWNSLWK</sequence>
<comment type="caution">
    <text evidence="1">The sequence shown here is derived from an EMBL/GenBank/DDBJ whole genome shotgun (WGS) entry which is preliminary data.</text>
</comment>
<dbReference type="Proteomes" id="UP000054010">
    <property type="component" value="Unassembled WGS sequence"/>
</dbReference>